<dbReference type="EMBL" id="JADYXP020000047">
    <property type="protein sequence ID" value="KAL0098605.1"/>
    <property type="molecule type" value="Genomic_DNA"/>
</dbReference>
<reference evidence="2 3" key="1">
    <citation type="submission" date="2023-03" db="EMBL/GenBank/DDBJ databases">
        <title>High recombination rates correlate with genetic variation in Cardiocondyla obscurior ants.</title>
        <authorList>
            <person name="Errbii M."/>
        </authorList>
    </citation>
    <scope>NUCLEOTIDE SEQUENCE [LARGE SCALE GENOMIC DNA]</scope>
    <source>
        <strain evidence="2">Alpha-2009</strain>
        <tissue evidence="2">Whole body</tissue>
    </source>
</reference>
<keyword evidence="3" id="KW-1185">Reference proteome</keyword>
<evidence type="ECO:0000313" key="2">
    <source>
        <dbReference type="EMBL" id="KAL0098605.1"/>
    </source>
</evidence>
<feature type="region of interest" description="Disordered" evidence="1">
    <location>
        <begin position="33"/>
        <end position="86"/>
    </location>
</feature>
<proteinExistence type="predicted"/>
<dbReference type="Proteomes" id="UP001430953">
    <property type="component" value="Unassembled WGS sequence"/>
</dbReference>
<comment type="caution">
    <text evidence="2">The sequence shown here is derived from an EMBL/GenBank/DDBJ whole genome shotgun (WGS) entry which is preliminary data.</text>
</comment>
<evidence type="ECO:0000313" key="3">
    <source>
        <dbReference type="Proteomes" id="UP001430953"/>
    </source>
</evidence>
<accession>A0AAW2E6H9</accession>
<dbReference type="AlphaFoldDB" id="A0AAW2E6H9"/>
<organism evidence="2 3">
    <name type="scientific">Cardiocondyla obscurior</name>
    <dbReference type="NCBI Taxonomy" id="286306"/>
    <lineage>
        <taxon>Eukaryota</taxon>
        <taxon>Metazoa</taxon>
        <taxon>Ecdysozoa</taxon>
        <taxon>Arthropoda</taxon>
        <taxon>Hexapoda</taxon>
        <taxon>Insecta</taxon>
        <taxon>Pterygota</taxon>
        <taxon>Neoptera</taxon>
        <taxon>Endopterygota</taxon>
        <taxon>Hymenoptera</taxon>
        <taxon>Apocrita</taxon>
        <taxon>Aculeata</taxon>
        <taxon>Formicoidea</taxon>
        <taxon>Formicidae</taxon>
        <taxon>Myrmicinae</taxon>
        <taxon>Cardiocondyla</taxon>
    </lineage>
</organism>
<gene>
    <name evidence="2" type="ORF">PUN28_020561</name>
</gene>
<sequence>MTHLMLKKLPMEIGVARNRNRYTLNPLTRIHWRAKSSRSNTRLGDFATPPADSSESSRKATRGSGTLPLRRPTAQRARESNTRLGDFATPSAYIRAASKFHRRRPYRRALTVRRRPPGRSVRYCKSN</sequence>
<evidence type="ECO:0000256" key="1">
    <source>
        <dbReference type="SAM" id="MobiDB-lite"/>
    </source>
</evidence>
<name>A0AAW2E6H9_9HYME</name>
<protein>
    <submittedName>
        <fullName evidence="2">Uncharacterized protein</fullName>
    </submittedName>
</protein>